<accession>A0ACD5HGR9</accession>
<keyword evidence="2" id="KW-1185">Reference proteome</keyword>
<evidence type="ECO:0000313" key="2">
    <source>
        <dbReference type="Proteomes" id="UP001195965"/>
    </source>
</evidence>
<name>A0ACD5HGR9_9PROT</name>
<dbReference type="EMBL" id="CP127526">
    <property type="protein sequence ID" value="XRI74019.1"/>
    <property type="molecule type" value="Genomic_DNA"/>
</dbReference>
<dbReference type="Proteomes" id="UP001195965">
    <property type="component" value="Chromosome"/>
</dbReference>
<sequence>MPNMEKHISSFPLDAHAEFLLNTSLRSLFNGLITIYSNSDHKNPDTIRNTQIARRILIDIISYFPSASEFLSIHLPLVWNETLYDIGSQSSNLDLSRLFQENPWSLELLLSNLLPNWSSVQKLLGYPLFSLNSLSDEEIQLRELIEQEPEHAQAFCNLAVIYLNRGQHEDAVKLFDKSLSINPVAQDTLLNKAVLLTNQGDLPAAENLLRRAIQINPHYYIAYTNLGYVLSEMERYEEAEAELRNALNINPDYTPALLNITVPLQKRKSFHEAEIMLRHLLNIEPENTGALLNLFVAILSQNRDSEAEDILRQTIDSHPHCAEAMSKLGLFLSQHDRPIEAEIWLRKAYEVSNMSPESAFDLSSFLLICGKYHEGFSLYESRFMVSSNHNPKRFQGDPWDGSELNGKSILIHAEQGFGDNIQCARYLPLIKLLGGKVILETRPELFRLFEQSGVADVLVDSPQNIPEFDTFAPIMSLPHIFGTEIDTIPCQCPYLSVHDELRSSWSQYLTPVSGFRIGIVWAGNPFHKTDESRSIPLNTFSPVSELPNVQLVSLQMGFGSSQVQNCSFPLVLGLSDKISDFADTAAALTCLDLIVCVDTSIAHLAGAMNIPTCLLLAKVSDWRWLQDRSDTPWYPSLKLFRQKVPNDWEEVIQNVCGYIRELQIALDPRQI</sequence>
<reference evidence="1 2" key="1">
    <citation type="journal article" date="2021" name="ISME J.">
        <title>Genomic evolution of the class Acidithiobacillia: deep-branching Proteobacteria living in extreme acidic conditions.</title>
        <authorList>
            <person name="Moya-Beltran A."/>
            <person name="Beard S."/>
            <person name="Rojas-Villalobos C."/>
            <person name="Issotta F."/>
            <person name="Gallardo Y."/>
            <person name="Ulloa R."/>
            <person name="Giaveno A."/>
            <person name="Degli Esposti M."/>
            <person name="Johnson D.B."/>
            <person name="Quatrini R."/>
        </authorList>
    </citation>
    <scope>NUCLEOTIDE SEQUENCE [LARGE SCALE GENOMIC DNA]</scope>
    <source>
        <strain evidence="1 2">GG1-14</strain>
    </source>
</reference>
<protein>
    <submittedName>
        <fullName evidence="1">Tetratricopeptide repeat protein</fullName>
    </submittedName>
</protein>
<organism evidence="1 2">
    <name type="scientific">Acidithiobacillus montserratensis</name>
    <dbReference type="NCBI Taxonomy" id="2729135"/>
    <lineage>
        <taxon>Bacteria</taxon>
        <taxon>Pseudomonadati</taxon>
        <taxon>Pseudomonadota</taxon>
        <taxon>Acidithiobacillia</taxon>
        <taxon>Acidithiobacillales</taxon>
        <taxon>Acidithiobacillaceae</taxon>
        <taxon>Acidithiobacillus</taxon>
    </lineage>
</organism>
<proteinExistence type="predicted"/>
<gene>
    <name evidence="1" type="ORF">HHS34_002180</name>
</gene>
<evidence type="ECO:0000313" key="1">
    <source>
        <dbReference type="EMBL" id="XRI74019.1"/>
    </source>
</evidence>